<dbReference type="EMBL" id="CM039437">
    <property type="protein sequence ID" value="KAI4307321.1"/>
    <property type="molecule type" value="Genomic_DNA"/>
</dbReference>
<name>A0ACB9LD01_BAUVA</name>
<accession>A0ACB9LD01</accession>
<evidence type="ECO:0000313" key="2">
    <source>
        <dbReference type="Proteomes" id="UP000828941"/>
    </source>
</evidence>
<dbReference type="Proteomes" id="UP000828941">
    <property type="component" value="Chromosome 12"/>
</dbReference>
<reference evidence="1 2" key="1">
    <citation type="journal article" date="2022" name="DNA Res.">
        <title>Chromosomal-level genome assembly of the orchid tree Bauhinia variegata (Leguminosae; Cercidoideae) supports the allotetraploid origin hypothesis of Bauhinia.</title>
        <authorList>
            <person name="Zhong Y."/>
            <person name="Chen Y."/>
            <person name="Zheng D."/>
            <person name="Pang J."/>
            <person name="Liu Y."/>
            <person name="Luo S."/>
            <person name="Meng S."/>
            <person name="Qian L."/>
            <person name="Wei D."/>
            <person name="Dai S."/>
            <person name="Zhou R."/>
        </authorList>
    </citation>
    <scope>NUCLEOTIDE SEQUENCE [LARGE SCALE GENOMIC DNA]</scope>
    <source>
        <strain evidence="1">BV-YZ2020</strain>
    </source>
</reference>
<evidence type="ECO:0000313" key="1">
    <source>
        <dbReference type="EMBL" id="KAI4307321.1"/>
    </source>
</evidence>
<organism evidence="1 2">
    <name type="scientific">Bauhinia variegata</name>
    <name type="common">Purple orchid tree</name>
    <name type="synonym">Phanera variegata</name>
    <dbReference type="NCBI Taxonomy" id="167791"/>
    <lineage>
        <taxon>Eukaryota</taxon>
        <taxon>Viridiplantae</taxon>
        <taxon>Streptophyta</taxon>
        <taxon>Embryophyta</taxon>
        <taxon>Tracheophyta</taxon>
        <taxon>Spermatophyta</taxon>
        <taxon>Magnoliopsida</taxon>
        <taxon>eudicotyledons</taxon>
        <taxon>Gunneridae</taxon>
        <taxon>Pentapetalae</taxon>
        <taxon>rosids</taxon>
        <taxon>fabids</taxon>
        <taxon>Fabales</taxon>
        <taxon>Fabaceae</taxon>
        <taxon>Cercidoideae</taxon>
        <taxon>Cercideae</taxon>
        <taxon>Bauhiniinae</taxon>
        <taxon>Bauhinia</taxon>
    </lineage>
</organism>
<proteinExistence type="predicted"/>
<sequence length="157" mass="17059">MAQSCPLSAEIETVTRVLRLVEAFRAFDGDNDGHISVAELGGIMASLGYNASEQEVRAMMQQGDKNRDGLLSIDEFLELNTKDLQSGDLANFLRTAFQALDEDGNEVLMAEELHELMANLGPNLSLENCNSIVASLDVNGDGVVDMDDIRLIVNCLP</sequence>
<keyword evidence="2" id="KW-1185">Reference proteome</keyword>
<gene>
    <name evidence="1" type="ORF">L6164_030523</name>
</gene>
<protein>
    <submittedName>
        <fullName evidence="1">Uncharacterized protein</fullName>
    </submittedName>
</protein>
<comment type="caution">
    <text evidence="1">The sequence shown here is derived from an EMBL/GenBank/DDBJ whole genome shotgun (WGS) entry which is preliminary data.</text>
</comment>